<gene>
    <name evidence="4" type="primary">Gkn1</name>
    <name evidence="4" type="ORF">ZAPATR_R14341</name>
</gene>
<feature type="domain" description="BRICHOS" evidence="3">
    <location>
        <begin position="55"/>
        <end position="148"/>
    </location>
</feature>
<evidence type="ECO:0000259" key="3">
    <source>
        <dbReference type="PROSITE" id="PS50869"/>
    </source>
</evidence>
<proteinExistence type="predicted"/>
<name>A0A7L3FE12_9GRUI</name>
<feature type="non-terminal residue" evidence="4">
    <location>
        <position position="162"/>
    </location>
</feature>
<comment type="caution">
    <text evidence="4">The sequence shown here is derived from an EMBL/GenBank/DDBJ whole genome shotgun (WGS) entry which is preliminary data.</text>
</comment>
<dbReference type="InterPro" id="IPR051772">
    <property type="entry name" value="Gastrokine"/>
</dbReference>
<keyword evidence="5" id="KW-1185">Reference proteome</keyword>
<dbReference type="Gene3D" id="3.30.390.150">
    <property type="match status" value="1"/>
</dbReference>
<organism evidence="4 5">
    <name type="scientific">Zapornia atra</name>
    <name type="common">Henderson crake</name>
    <dbReference type="NCBI Taxonomy" id="2585822"/>
    <lineage>
        <taxon>Eukaryota</taxon>
        <taxon>Metazoa</taxon>
        <taxon>Chordata</taxon>
        <taxon>Craniata</taxon>
        <taxon>Vertebrata</taxon>
        <taxon>Euteleostomi</taxon>
        <taxon>Archelosauria</taxon>
        <taxon>Archosauria</taxon>
        <taxon>Dinosauria</taxon>
        <taxon>Saurischia</taxon>
        <taxon>Theropoda</taxon>
        <taxon>Coelurosauria</taxon>
        <taxon>Aves</taxon>
        <taxon>Neognathae</taxon>
        <taxon>Neoaves</taxon>
        <taxon>Gruiformes</taxon>
        <taxon>Rallidae</taxon>
        <taxon>Zapornia</taxon>
    </lineage>
</organism>
<dbReference type="AlphaFoldDB" id="A0A7L3FE12"/>
<dbReference type="Pfam" id="PF04089">
    <property type="entry name" value="BRICHOS"/>
    <property type="match status" value="1"/>
</dbReference>
<evidence type="ECO:0000313" key="5">
    <source>
        <dbReference type="Proteomes" id="UP000557426"/>
    </source>
</evidence>
<dbReference type="EMBL" id="VZTU01015988">
    <property type="protein sequence ID" value="NXT79063.1"/>
    <property type="molecule type" value="Genomic_DNA"/>
</dbReference>
<evidence type="ECO:0000256" key="1">
    <source>
        <dbReference type="ARBA" id="ARBA00023157"/>
    </source>
</evidence>
<dbReference type="Proteomes" id="UP000557426">
    <property type="component" value="Unassembled WGS sequence"/>
</dbReference>
<dbReference type="InterPro" id="IPR007084">
    <property type="entry name" value="BRICHOS_dom"/>
</dbReference>
<dbReference type="PROSITE" id="PS50869">
    <property type="entry name" value="BRICHOS"/>
    <property type="match status" value="1"/>
</dbReference>
<feature type="region of interest" description="Disordered" evidence="2">
    <location>
        <begin position="33"/>
        <end position="58"/>
    </location>
</feature>
<feature type="compositionally biased region" description="Polar residues" evidence="2">
    <location>
        <begin position="46"/>
        <end position="57"/>
    </location>
</feature>
<dbReference type="SMART" id="SM01039">
    <property type="entry name" value="BRICHOS"/>
    <property type="match status" value="1"/>
</dbReference>
<feature type="compositionally biased region" description="Basic and acidic residues" evidence="2">
    <location>
        <begin position="33"/>
        <end position="45"/>
    </location>
</feature>
<feature type="non-terminal residue" evidence="4">
    <location>
        <position position="1"/>
    </location>
</feature>
<protein>
    <submittedName>
        <fullName evidence="4">GKN1 protein</fullName>
    </submittedName>
</protein>
<sequence>MLVTRAITLLSEILPKSLPHLIFCNNQNEKKNFKEHHDENSHHSSTDTGVSTESTEGSKPWKTVWDVQTGYVATKVLSKNTCIIAEMAKRVLLDKQLPASPQGHTGPRPHQFPPRGNRFIISRHRLQSLSPYGKLIQALCKGIPSYFAYPTAGEYTSNSALH</sequence>
<dbReference type="PANTHER" id="PTHR16483">
    <property type="entry name" value="GASTROKINE 1"/>
    <property type="match status" value="1"/>
</dbReference>
<reference evidence="4 5" key="1">
    <citation type="submission" date="2019-09" db="EMBL/GenBank/DDBJ databases">
        <title>Bird 10,000 Genomes (B10K) Project - Family phase.</title>
        <authorList>
            <person name="Zhang G."/>
        </authorList>
    </citation>
    <scope>NUCLEOTIDE SEQUENCE [LARGE SCALE GENOMIC DNA]</scope>
    <source>
        <strain evidence="4">B10K-DU-011-47</strain>
        <tissue evidence="4">Mixed tissue sample</tissue>
    </source>
</reference>
<evidence type="ECO:0000313" key="4">
    <source>
        <dbReference type="EMBL" id="NXT79063.1"/>
    </source>
</evidence>
<accession>A0A7L3FE12</accession>
<keyword evidence="1" id="KW-1015">Disulfide bond</keyword>
<evidence type="ECO:0000256" key="2">
    <source>
        <dbReference type="SAM" id="MobiDB-lite"/>
    </source>
</evidence>